<organism evidence="5 6">
    <name type="scientific">Lederbergia citrisecunda</name>
    <dbReference type="NCBI Taxonomy" id="2833583"/>
    <lineage>
        <taxon>Bacteria</taxon>
        <taxon>Bacillati</taxon>
        <taxon>Bacillota</taxon>
        <taxon>Bacilli</taxon>
        <taxon>Bacillales</taxon>
        <taxon>Bacillaceae</taxon>
        <taxon>Lederbergia</taxon>
    </lineage>
</organism>
<dbReference type="GO" id="GO:0030488">
    <property type="term" value="P:tRNA methylation"/>
    <property type="evidence" value="ECO:0007669"/>
    <property type="project" value="UniProtKB-UniRule"/>
</dbReference>
<keyword evidence="4" id="KW-0479">Metal-binding</keyword>
<keyword evidence="4" id="KW-0819">tRNA processing</keyword>
<dbReference type="Proteomes" id="UP000682713">
    <property type="component" value="Unassembled WGS sequence"/>
</dbReference>
<keyword evidence="4" id="KW-0460">Magnesium</keyword>
<sequence>MNDSIKKYLESYIQERNSFFTELEQFALDHRVPIMEPTGIETMLQIMKIQNAKSILEIGTAIGYSALRMADAIQCAQIVTLEMDEERISLAKENIKRSNMGNRVTVIQGNALDLYDQVAVHGPFDAIFIDAAKGQYGKFFTMYKELLTDNGCIYTDNVLFKGLVADENSSENKRLSSVASKIKQFNNWLYEQKDFTTVIIPVGDGLAVSKKI</sequence>
<keyword evidence="3 4" id="KW-0949">S-adenosyl-L-methionine</keyword>
<evidence type="ECO:0000256" key="4">
    <source>
        <dbReference type="HAMAP-Rule" id="MF_02217"/>
    </source>
</evidence>
<reference evidence="5 6" key="1">
    <citation type="submission" date="2021-05" db="EMBL/GenBank/DDBJ databases">
        <title>Novel Bacillus species.</title>
        <authorList>
            <person name="Liu G."/>
        </authorList>
    </citation>
    <scope>NUCLEOTIDE SEQUENCE [LARGE SCALE GENOMIC DNA]</scope>
    <source>
        <strain evidence="5 6">FJAT-49732</strain>
    </source>
</reference>
<evidence type="ECO:0000256" key="1">
    <source>
        <dbReference type="ARBA" id="ARBA00022603"/>
    </source>
</evidence>
<feature type="binding site" evidence="4">
    <location>
        <position position="156"/>
    </location>
    <ligand>
        <name>Mg(2+)</name>
        <dbReference type="ChEBI" id="CHEBI:18420"/>
    </ligand>
</feature>
<dbReference type="EC" id="2.1.1.-" evidence="4"/>
<comment type="caution">
    <text evidence="5">The sequence shown here is derived from an EMBL/GenBank/DDBJ whole genome shotgun (WGS) entry which is preliminary data.</text>
</comment>
<dbReference type="HAMAP" id="MF_02217">
    <property type="entry name" value="TrmR_methyltr"/>
    <property type="match status" value="1"/>
</dbReference>
<dbReference type="GO" id="GO:0000287">
    <property type="term" value="F:magnesium ion binding"/>
    <property type="evidence" value="ECO:0007669"/>
    <property type="project" value="UniProtKB-UniRule"/>
</dbReference>
<name>A0A942YKL5_9BACI</name>
<dbReference type="PANTHER" id="PTHR10509:SF14">
    <property type="entry name" value="CAFFEOYL-COA O-METHYLTRANSFERASE 3-RELATED"/>
    <property type="match status" value="1"/>
</dbReference>
<comment type="similarity">
    <text evidence="4">Belongs to the class I-like SAM-binding methyltransferase superfamily. Cation-dependent O-methyltransferase family.</text>
</comment>
<dbReference type="GO" id="GO:0016300">
    <property type="term" value="F:tRNA (uridine) methyltransferase activity"/>
    <property type="evidence" value="ECO:0007669"/>
    <property type="project" value="UniProtKB-UniRule"/>
</dbReference>
<dbReference type="RefSeq" id="WP_213110403.1">
    <property type="nucleotide sequence ID" value="NZ_JAGYPJ010000001.1"/>
</dbReference>
<evidence type="ECO:0000313" key="6">
    <source>
        <dbReference type="Proteomes" id="UP000682713"/>
    </source>
</evidence>
<dbReference type="EMBL" id="JAGYPJ010000001">
    <property type="protein sequence ID" value="MBS4199757.1"/>
    <property type="molecule type" value="Genomic_DNA"/>
</dbReference>
<dbReference type="InterPro" id="IPR029063">
    <property type="entry name" value="SAM-dependent_MTases_sf"/>
</dbReference>
<proteinExistence type="inferred from homology"/>
<feature type="binding site" evidence="4">
    <location>
        <position position="130"/>
    </location>
    <ligand>
        <name>Mg(2+)</name>
        <dbReference type="ChEBI" id="CHEBI:18420"/>
    </ligand>
</feature>
<dbReference type="CDD" id="cd02440">
    <property type="entry name" value="AdoMet_MTases"/>
    <property type="match status" value="1"/>
</dbReference>
<comment type="function">
    <text evidence="4">Catalyzes the methylation of 5-hydroxyuridine (ho5U) to form 5-methoxyuridine (mo5U) at position 34 in tRNAs.</text>
</comment>
<comment type="subunit">
    <text evidence="4">Homodimer.</text>
</comment>
<feature type="binding site" evidence="4">
    <location>
        <position position="82"/>
    </location>
    <ligand>
        <name>S-adenosyl-L-methionine</name>
        <dbReference type="ChEBI" id="CHEBI:59789"/>
    </ligand>
</feature>
<dbReference type="InterPro" id="IPR002935">
    <property type="entry name" value="SAM_O-MeTrfase"/>
</dbReference>
<evidence type="ECO:0000256" key="2">
    <source>
        <dbReference type="ARBA" id="ARBA00022679"/>
    </source>
</evidence>
<keyword evidence="1 4" id="KW-0489">Methyltransferase</keyword>
<accession>A0A942YKL5</accession>
<dbReference type="GO" id="GO:0008171">
    <property type="term" value="F:O-methyltransferase activity"/>
    <property type="evidence" value="ECO:0007669"/>
    <property type="project" value="InterPro"/>
</dbReference>
<dbReference type="PROSITE" id="PS51682">
    <property type="entry name" value="SAM_OMT_I"/>
    <property type="match status" value="1"/>
</dbReference>
<keyword evidence="2 4" id="KW-0808">Transferase</keyword>
<evidence type="ECO:0000256" key="3">
    <source>
        <dbReference type="ARBA" id="ARBA00022691"/>
    </source>
</evidence>
<feature type="binding site" evidence="4">
    <location>
        <position position="130"/>
    </location>
    <ligand>
        <name>S-adenosyl-L-methionine</name>
        <dbReference type="ChEBI" id="CHEBI:59789"/>
    </ligand>
</feature>
<dbReference type="InterPro" id="IPR043675">
    <property type="entry name" value="TrmR_methyltr"/>
</dbReference>
<feature type="binding site" evidence="4">
    <location>
        <position position="157"/>
    </location>
    <ligand>
        <name>Mg(2+)</name>
        <dbReference type="ChEBI" id="CHEBI:18420"/>
    </ligand>
</feature>
<protein>
    <recommendedName>
        <fullName evidence="4">tRNA 5-hydroxyuridine methyltransferase</fullName>
        <ecNumber evidence="4">2.1.1.-</ecNumber>
    </recommendedName>
    <alternativeName>
        <fullName evidence="4">ho5U methyltransferase</fullName>
    </alternativeName>
</protein>
<feature type="binding site" evidence="4">
    <location>
        <position position="65"/>
    </location>
    <ligand>
        <name>S-adenosyl-L-methionine</name>
        <dbReference type="ChEBI" id="CHEBI:59789"/>
    </ligand>
</feature>
<dbReference type="SUPFAM" id="SSF53335">
    <property type="entry name" value="S-adenosyl-L-methionine-dependent methyltransferases"/>
    <property type="match status" value="1"/>
</dbReference>
<gene>
    <name evidence="4" type="primary">trmR</name>
    <name evidence="5" type="ORF">KHA93_08815</name>
</gene>
<dbReference type="Pfam" id="PF01596">
    <property type="entry name" value="Methyltransf_3"/>
    <property type="match status" value="1"/>
</dbReference>
<dbReference type="PANTHER" id="PTHR10509">
    <property type="entry name" value="O-METHYLTRANSFERASE-RELATED"/>
    <property type="match status" value="1"/>
</dbReference>
<feature type="binding site" evidence="4">
    <location>
        <position position="35"/>
    </location>
    <ligand>
        <name>S-adenosyl-L-methionine</name>
        <dbReference type="ChEBI" id="CHEBI:59789"/>
    </ligand>
</feature>
<comment type="catalytic activity">
    <reaction evidence="4">
        <text>5-hydroxyuridine(34) in tRNA + S-adenosyl-L-methionine = 5-methoxyuridine(34) in tRNA + S-adenosyl-L-homocysteine + H(+)</text>
        <dbReference type="Rhea" id="RHEA:60524"/>
        <dbReference type="Rhea" id="RHEA-COMP:13381"/>
        <dbReference type="Rhea" id="RHEA-COMP:15591"/>
        <dbReference type="ChEBI" id="CHEBI:15378"/>
        <dbReference type="ChEBI" id="CHEBI:57856"/>
        <dbReference type="ChEBI" id="CHEBI:59789"/>
        <dbReference type="ChEBI" id="CHEBI:136877"/>
        <dbReference type="ChEBI" id="CHEBI:143860"/>
    </reaction>
</comment>
<evidence type="ECO:0000313" key="5">
    <source>
        <dbReference type="EMBL" id="MBS4199757.1"/>
    </source>
</evidence>
<dbReference type="GO" id="GO:0008757">
    <property type="term" value="F:S-adenosylmethionine-dependent methyltransferase activity"/>
    <property type="evidence" value="ECO:0007669"/>
    <property type="project" value="TreeGrafter"/>
</dbReference>
<dbReference type="AlphaFoldDB" id="A0A942YKL5"/>
<keyword evidence="6" id="KW-1185">Reference proteome</keyword>
<dbReference type="InterPro" id="IPR050362">
    <property type="entry name" value="Cation-dep_OMT"/>
</dbReference>
<comment type="caution">
    <text evidence="4">Lacks conserved residue(s) required for the propagation of feature annotation.</text>
</comment>
<dbReference type="Gene3D" id="3.40.50.150">
    <property type="entry name" value="Vaccinia Virus protein VP39"/>
    <property type="match status" value="1"/>
</dbReference>